<evidence type="ECO:0000256" key="12">
    <source>
        <dbReference type="PROSITE-ProRule" id="PRU10141"/>
    </source>
</evidence>
<dbReference type="EC" id="2.7.11.1" evidence="2"/>
<evidence type="ECO:0000256" key="4">
    <source>
        <dbReference type="ARBA" id="ARBA00022679"/>
    </source>
</evidence>
<feature type="domain" description="NAF" evidence="15">
    <location>
        <begin position="348"/>
        <end position="372"/>
    </location>
</feature>
<dbReference type="InterPro" id="IPR004041">
    <property type="entry name" value="NAF_dom"/>
</dbReference>
<evidence type="ECO:0000256" key="5">
    <source>
        <dbReference type="ARBA" id="ARBA00022741"/>
    </source>
</evidence>
<dbReference type="FunFam" id="3.30.200.20:FF:000042">
    <property type="entry name" value="Aurora kinase A"/>
    <property type="match status" value="1"/>
</dbReference>
<feature type="region of interest" description="Disordered" evidence="13">
    <location>
        <begin position="1"/>
        <end position="38"/>
    </location>
</feature>
<evidence type="ECO:0000313" key="17">
    <source>
        <dbReference type="Proteomes" id="UP001327560"/>
    </source>
</evidence>
<evidence type="ECO:0000256" key="2">
    <source>
        <dbReference type="ARBA" id="ARBA00012513"/>
    </source>
</evidence>
<comment type="function">
    <text evidence="11">CIPK serine-threonine protein kinases interact with CBL proteins. Binding of a CBL protein to the regulatory NAF domain of CIPK protein lead to the activation of the kinase in a calcium-dependent manner.</text>
</comment>
<feature type="binding site" evidence="12">
    <location>
        <position position="80"/>
    </location>
    <ligand>
        <name>ATP</name>
        <dbReference type="ChEBI" id="CHEBI:30616"/>
    </ligand>
</feature>
<dbReference type="InterPro" id="IPR008271">
    <property type="entry name" value="Ser/Thr_kinase_AS"/>
</dbReference>
<keyword evidence="3" id="KW-0723">Serine/threonine-protein kinase</keyword>
<feature type="domain" description="Protein kinase" evidence="14">
    <location>
        <begin position="51"/>
        <end position="314"/>
    </location>
</feature>
<dbReference type="EMBL" id="CP136897">
    <property type="protein sequence ID" value="WOL16622.1"/>
    <property type="molecule type" value="Genomic_DNA"/>
</dbReference>
<dbReference type="PROSITE" id="PS50011">
    <property type="entry name" value="PROTEIN_KINASE_DOM"/>
    <property type="match status" value="1"/>
</dbReference>
<evidence type="ECO:0000259" key="15">
    <source>
        <dbReference type="PROSITE" id="PS50816"/>
    </source>
</evidence>
<dbReference type="InterPro" id="IPR000719">
    <property type="entry name" value="Prot_kinase_dom"/>
</dbReference>
<sequence length="504" mass="55512">MPEASPNSPMESRPPSSSSTTCTPSSSSSSSSRSERYRGGSGKKLIILRRYEVGRLLGCGAFAKVYYARHIDTGQSVALKVLSKPKLLNSGLAGNVRREIFAMRRLRHSNILRLLDVLASRSCIYLVLEFAKGGELFSCVSARGRLPEEVARQLFHQLLSAVAYAHAHGVFHRDLKLENILLLDDFPCPRLKISDFGLAALADRLRPPDDHNPLLFKTLCGTPAYVAPEVLSRRPYNAAKADLWSCGVVLFVLVAGYLPFNDRNLMELYRKICRAELRFPRWISPDIRRLLGRLLHPNPAARISTAEIVHDPWFRKGLDANRFASVIRPNCQDLDSLIAAKIGGEDESQVRDLNAFDLIALSPALDISGLFSGTEPAALLRARERFVSNETAEVIFARVESASMGEEMAVRRLGKAKQVGAAVEGPAGELMVWLEVRRLNDELVLVEVETGGMGAAGEFWRKRLRPELRPSTCEPVRPASGSNGSEPELTILEDAEESGSTSPA</sequence>
<evidence type="ECO:0000256" key="3">
    <source>
        <dbReference type="ARBA" id="ARBA00022527"/>
    </source>
</evidence>
<evidence type="ECO:0000259" key="14">
    <source>
        <dbReference type="PROSITE" id="PS50011"/>
    </source>
</evidence>
<dbReference type="PROSITE" id="PS50816">
    <property type="entry name" value="NAF"/>
    <property type="match status" value="1"/>
</dbReference>
<evidence type="ECO:0000256" key="11">
    <source>
        <dbReference type="ARBA" id="ARBA00058225"/>
    </source>
</evidence>
<evidence type="ECO:0000256" key="8">
    <source>
        <dbReference type="ARBA" id="ARBA00023211"/>
    </source>
</evidence>
<keyword evidence="4" id="KW-0808">Transferase</keyword>
<dbReference type="AlphaFoldDB" id="A0AAQ3L4A8"/>
<keyword evidence="6" id="KW-0418">Kinase</keyword>
<keyword evidence="7 12" id="KW-0067">ATP-binding</keyword>
<comment type="catalytic activity">
    <reaction evidence="10">
        <text>L-seryl-[protein] + ATP = O-phospho-L-seryl-[protein] + ADP + H(+)</text>
        <dbReference type="Rhea" id="RHEA:17989"/>
        <dbReference type="Rhea" id="RHEA-COMP:9863"/>
        <dbReference type="Rhea" id="RHEA-COMP:11604"/>
        <dbReference type="ChEBI" id="CHEBI:15378"/>
        <dbReference type="ChEBI" id="CHEBI:29999"/>
        <dbReference type="ChEBI" id="CHEBI:30616"/>
        <dbReference type="ChEBI" id="CHEBI:83421"/>
        <dbReference type="ChEBI" id="CHEBI:456216"/>
        <dbReference type="EC" id="2.7.11.1"/>
    </reaction>
</comment>
<gene>
    <name evidence="16" type="ORF">Cni_G25410</name>
</gene>
<reference evidence="16 17" key="1">
    <citation type="submission" date="2023-10" db="EMBL/GenBank/DDBJ databases">
        <title>Chromosome-scale genome assembly provides insights into flower coloration mechanisms of Canna indica.</title>
        <authorList>
            <person name="Li C."/>
        </authorList>
    </citation>
    <scope>NUCLEOTIDE SEQUENCE [LARGE SCALE GENOMIC DNA]</scope>
    <source>
        <tissue evidence="16">Flower</tissue>
    </source>
</reference>
<accession>A0AAQ3L4A8</accession>
<comment type="similarity">
    <text evidence="1">Belongs to the protein kinase superfamily. CAMK Ser/Thr protein kinase family. SNF1 subfamily.</text>
</comment>
<organism evidence="16 17">
    <name type="scientific">Canna indica</name>
    <name type="common">Indian-shot</name>
    <dbReference type="NCBI Taxonomy" id="4628"/>
    <lineage>
        <taxon>Eukaryota</taxon>
        <taxon>Viridiplantae</taxon>
        <taxon>Streptophyta</taxon>
        <taxon>Embryophyta</taxon>
        <taxon>Tracheophyta</taxon>
        <taxon>Spermatophyta</taxon>
        <taxon>Magnoliopsida</taxon>
        <taxon>Liliopsida</taxon>
        <taxon>Zingiberales</taxon>
        <taxon>Cannaceae</taxon>
        <taxon>Canna</taxon>
    </lineage>
</organism>
<dbReference type="FunFam" id="1.10.510.10:FF:000571">
    <property type="entry name" value="Maternal embryonic leucine zipper kinase"/>
    <property type="match status" value="1"/>
</dbReference>
<dbReference type="InterPro" id="IPR017441">
    <property type="entry name" value="Protein_kinase_ATP_BS"/>
</dbReference>
<protein>
    <recommendedName>
        <fullName evidence="2">non-specific serine/threonine protein kinase</fullName>
        <ecNumber evidence="2">2.7.11.1</ecNumber>
    </recommendedName>
</protein>
<keyword evidence="8" id="KW-0464">Manganese</keyword>
<evidence type="ECO:0000256" key="7">
    <source>
        <dbReference type="ARBA" id="ARBA00022840"/>
    </source>
</evidence>
<name>A0AAQ3L4A8_9LILI</name>
<dbReference type="CDD" id="cd12195">
    <property type="entry name" value="CIPK_C"/>
    <property type="match status" value="1"/>
</dbReference>
<dbReference type="Pfam" id="PF00069">
    <property type="entry name" value="Pkinase"/>
    <property type="match status" value="1"/>
</dbReference>
<dbReference type="InterPro" id="IPR011009">
    <property type="entry name" value="Kinase-like_dom_sf"/>
</dbReference>
<feature type="region of interest" description="Disordered" evidence="13">
    <location>
        <begin position="470"/>
        <end position="504"/>
    </location>
</feature>
<evidence type="ECO:0000256" key="10">
    <source>
        <dbReference type="ARBA" id="ARBA00048679"/>
    </source>
</evidence>
<dbReference type="Pfam" id="PF03822">
    <property type="entry name" value="NAF"/>
    <property type="match status" value="1"/>
</dbReference>
<dbReference type="SMART" id="SM00220">
    <property type="entry name" value="S_TKc"/>
    <property type="match status" value="1"/>
</dbReference>
<dbReference type="PANTHER" id="PTHR43895:SF151">
    <property type="entry name" value="CBL-INTERACTING SERINE_THREONINE-PROTEIN KINASE 11"/>
    <property type="match status" value="1"/>
</dbReference>
<dbReference type="PROSITE" id="PS00108">
    <property type="entry name" value="PROTEIN_KINASE_ST"/>
    <property type="match status" value="1"/>
</dbReference>
<keyword evidence="5 12" id="KW-0547">Nucleotide-binding</keyword>
<evidence type="ECO:0000256" key="13">
    <source>
        <dbReference type="SAM" id="MobiDB-lite"/>
    </source>
</evidence>
<dbReference type="InterPro" id="IPR018451">
    <property type="entry name" value="NAF/FISL_domain"/>
</dbReference>
<evidence type="ECO:0000256" key="6">
    <source>
        <dbReference type="ARBA" id="ARBA00022777"/>
    </source>
</evidence>
<dbReference type="Gene3D" id="3.30.310.80">
    <property type="entry name" value="Kinase associated domain 1, KA1"/>
    <property type="match status" value="1"/>
</dbReference>
<dbReference type="GO" id="GO:0007165">
    <property type="term" value="P:signal transduction"/>
    <property type="evidence" value="ECO:0007669"/>
    <property type="project" value="InterPro"/>
</dbReference>
<evidence type="ECO:0000256" key="9">
    <source>
        <dbReference type="ARBA" id="ARBA00047899"/>
    </source>
</evidence>
<evidence type="ECO:0000256" key="1">
    <source>
        <dbReference type="ARBA" id="ARBA00006234"/>
    </source>
</evidence>
<dbReference type="GO" id="GO:0004674">
    <property type="term" value="F:protein serine/threonine kinase activity"/>
    <property type="evidence" value="ECO:0007669"/>
    <property type="project" value="UniProtKB-KW"/>
</dbReference>
<feature type="compositionally biased region" description="Low complexity" evidence="13">
    <location>
        <begin position="1"/>
        <end position="32"/>
    </location>
</feature>
<dbReference type="PROSITE" id="PS00107">
    <property type="entry name" value="PROTEIN_KINASE_ATP"/>
    <property type="match status" value="1"/>
</dbReference>
<dbReference type="Gene3D" id="1.10.510.10">
    <property type="entry name" value="Transferase(Phosphotransferase) domain 1"/>
    <property type="match status" value="1"/>
</dbReference>
<proteinExistence type="inferred from homology"/>
<keyword evidence="17" id="KW-1185">Reference proteome</keyword>
<dbReference type="PANTHER" id="PTHR43895">
    <property type="entry name" value="CALCIUM/CALMODULIN-DEPENDENT PROTEIN KINASE KINASE-RELATED"/>
    <property type="match status" value="1"/>
</dbReference>
<evidence type="ECO:0000313" key="16">
    <source>
        <dbReference type="EMBL" id="WOL16622.1"/>
    </source>
</evidence>
<comment type="catalytic activity">
    <reaction evidence="9">
        <text>L-threonyl-[protein] + ATP = O-phospho-L-threonyl-[protein] + ADP + H(+)</text>
        <dbReference type="Rhea" id="RHEA:46608"/>
        <dbReference type="Rhea" id="RHEA-COMP:11060"/>
        <dbReference type="Rhea" id="RHEA-COMP:11605"/>
        <dbReference type="ChEBI" id="CHEBI:15378"/>
        <dbReference type="ChEBI" id="CHEBI:30013"/>
        <dbReference type="ChEBI" id="CHEBI:30616"/>
        <dbReference type="ChEBI" id="CHEBI:61977"/>
        <dbReference type="ChEBI" id="CHEBI:456216"/>
        <dbReference type="EC" id="2.7.11.1"/>
    </reaction>
</comment>
<dbReference type="GO" id="GO:0005524">
    <property type="term" value="F:ATP binding"/>
    <property type="evidence" value="ECO:0007669"/>
    <property type="project" value="UniProtKB-UniRule"/>
</dbReference>
<dbReference type="SUPFAM" id="SSF56112">
    <property type="entry name" value="Protein kinase-like (PK-like)"/>
    <property type="match status" value="1"/>
</dbReference>
<dbReference type="Proteomes" id="UP001327560">
    <property type="component" value="Chromosome 8"/>
</dbReference>